<keyword evidence="4 6" id="KW-1133">Transmembrane helix</keyword>
<organism evidence="9 10">
    <name type="scientific">Hufsiella arboris</name>
    <dbReference type="NCBI Taxonomy" id="2695275"/>
    <lineage>
        <taxon>Bacteria</taxon>
        <taxon>Pseudomonadati</taxon>
        <taxon>Bacteroidota</taxon>
        <taxon>Sphingobacteriia</taxon>
        <taxon>Sphingobacteriales</taxon>
        <taxon>Sphingobacteriaceae</taxon>
        <taxon>Hufsiella</taxon>
    </lineage>
</organism>
<comment type="subcellular location">
    <subcellularLocation>
        <location evidence="1">Cell membrane</location>
        <topology evidence="1">Multi-pass membrane protein</topology>
    </subcellularLocation>
</comment>
<dbReference type="PROSITE" id="PS51257">
    <property type="entry name" value="PROKAR_LIPOPROTEIN"/>
    <property type="match status" value="1"/>
</dbReference>
<feature type="transmembrane region" description="Helical" evidence="6">
    <location>
        <begin position="35"/>
        <end position="57"/>
    </location>
</feature>
<dbReference type="EMBL" id="WVHT01000007">
    <property type="protein sequence ID" value="MXV52218.1"/>
    <property type="molecule type" value="Genomic_DNA"/>
</dbReference>
<keyword evidence="3 6" id="KW-0812">Transmembrane</keyword>
<evidence type="ECO:0000259" key="7">
    <source>
        <dbReference type="Pfam" id="PF03772"/>
    </source>
</evidence>
<accession>A0A7K1YDV6</accession>
<evidence type="ECO:0000256" key="3">
    <source>
        <dbReference type="ARBA" id="ARBA00022692"/>
    </source>
</evidence>
<feature type="transmembrane region" description="Helical" evidence="6">
    <location>
        <begin position="342"/>
        <end position="361"/>
    </location>
</feature>
<feature type="transmembrane region" description="Helical" evidence="6">
    <location>
        <begin position="12"/>
        <end position="29"/>
    </location>
</feature>
<evidence type="ECO:0000256" key="5">
    <source>
        <dbReference type="ARBA" id="ARBA00023136"/>
    </source>
</evidence>
<evidence type="ECO:0000313" key="9">
    <source>
        <dbReference type="EMBL" id="MXV52218.1"/>
    </source>
</evidence>
<comment type="caution">
    <text evidence="9">The sequence shown here is derived from an EMBL/GenBank/DDBJ whole genome shotgun (WGS) entry which is preliminary data.</text>
</comment>
<name>A0A7K1YDV6_9SPHI</name>
<evidence type="ECO:0000256" key="2">
    <source>
        <dbReference type="ARBA" id="ARBA00022475"/>
    </source>
</evidence>
<feature type="transmembrane region" description="Helical" evidence="6">
    <location>
        <begin position="492"/>
        <end position="508"/>
    </location>
</feature>
<keyword evidence="5 6" id="KW-0472">Membrane</keyword>
<evidence type="ECO:0000256" key="6">
    <source>
        <dbReference type="SAM" id="Phobius"/>
    </source>
</evidence>
<evidence type="ECO:0000313" key="10">
    <source>
        <dbReference type="Proteomes" id="UP000466586"/>
    </source>
</evidence>
<feature type="domain" description="DUF4131" evidence="8">
    <location>
        <begin position="42"/>
        <end position="199"/>
    </location>
</feature>
<dbReference type="GO" id="GO:0005886">
    <property type="term" value="C:plasma membrane"/>
    <property type="evidence" value="ECO:0007669"/>
    <property type="project" value="UniProtKB-SubCell"/>
</dbReference>
<dbReference type="RefSeq" id="WP_160845399.1">
    <property type="nucleotide sequence ID" value="NZ_WVHT01000007.1"/>
</dbReference>
<dbReference type="Proteomes" id="UP000466586">
    <property type="component" value="Unassembled WGS sequence"/>
</dbReference>
<dbReference type="PANTHER" id="PTHR30619">
    <property type="entry name" value="DNA INTERNALIZATION/COMPETENCE PROTEIN COMEC/REC2"/>
    <property type="match status" value="1"/>
</dbReference>
<sequence>MKPKLIKGEIPFVRLLMPLMAGIACASYFKLSPGNIQLAEVIFCCLFLLFTLSIVFYKSLRLYRFRWISGIILHGIVFFCAQILTSYSEGLHAPNYFSKRKTSALLIRVNSEPNVKEGITRFTADVLEGFEGNSSFALSGKILIAVKTDSAKTFEYGDELLTVSRFSPVEPPYNPNEFDYKNYLANQQLYYQAFFTQNEVKLVRQHQGNKLVEVAINLRKKLVVKYARYIHDADALSVASTLILGYRNDLSREVLDSYSKTGTMHVLSVSGMHVAIVFAVLMFLLRFMDKSQTLRIFRAILIVMSIWFYSIITGFSPSVCRAALMLSFLVIGKSINRKANSYNIIASSAFILLLYNPFYLVDVGFQLSYLAVLGLIYFYPKIQHLIYLKNWFLNEIWKAIALSFAAQLATFPLSVFYFHQFPVCFLVSNLFILLPVTLILYAGLVFLFIPWEPVLTSLGWILEKMIVFTNKGLYWIENIPYANIDGLWIPEWYYLLIFLIILSLTMSFSYQSKGLVYCAFIGLFVLASYQSFSSVTKMNQRRVVIYSLRKNSAMAFMEGNSARVIADVPPEDKTYQFSVKPSLDAAVSKVSFENIANRHFIEFQNWRVFVWDTTFNNKTFSEKLETDVVMLRLNPKVDIADIKRNIAFKLLLIDGSNRDHKIKQWQDEAKSSNCNVYVLKRNKAYLIDY</sequence>
<dbReference type="PANTHER" id="PTHR30619:SF1">
    <property type="entry name" value="RECOMBINATION PROTEIN 2"/>
    <property type="match status" value="1"/>
</dbReference>
<feature type="transmembrane region" description="Helical" evidence="6">
    <location>
        <begin position="266"/>
        <end position="284"/>
    </location>
</feature>
<keyword evidence="10" id="KW-1185">Reference proteome</keyword>
<evidence type="ECO:0000256" key="4">
    <source>
        <dbReference type="ARBA" id="ARBA00022989"/>
    </source>
</evidence>
<protein>
    <submittedName>
        <fullName evidence="9">DUF4131 domain-containing protein</fullName>
    </submittedName>
</protein>
<dbReference type="InterPro" id="IPR004477">
    <property type="entry name" value="ComEC_N"/>
</dbReference>
<feature type="transmembrane region" description="Helical" evidence="6">
    <location>
        <begin position="514"/>
        <end position="532"/>
    </location>
</feature>
<evidence type="ECO:0000256" key="1">
    <source>
        <dbReference type="ARBA" id="ARBA00004651"/>
    </source>
</evidence>
<feature type="transmembrane region" description="Helical" evidence="6">
    <location>
        <begin position="399"/>
        <end position="418"/>
    </location>
</feature>
<feature type="domain" description="ComEC/Rec2-related protein" evidence="7">
    <location>
        <begin position="242"/>
        <end position="506"/>
    </location>
</feature>
<dbReference type="InterPro" id="IPR025405">
    <property type="entry name" value="DUF4131"/>
</dbReference>
<reference evidence="9 10" key="1">
    <citation type="submission" date="2019-11" db="EMBL/GenBank/DDBJ databases">
        <title>Pedobacter sp. HMF7647 Genome sequencing and assembly.</title>
        <authorList>
            <person name="Kang H."/>
            <person name="Kim H."/>
            <person name="Joh K."/>
        </authorList>
    </citation>
    <scope>NUCLEOTIDE SEQUENCE [LARGE SCALE GENOMIC DNA]</scope>
    <source>
        <strain evidence="9 10">HMF7647</strain>
    </source>
</reference>
<feature type="transmembrane region" description="Helical" evidence="6">
    <location>
        <begin position="367"/>
        <end position="387"/>
    </location>
</feature>
<dbReference type="Pfam" id="PF03772">
    <property type="entry name" value="Competence"/>
    <property type="match status" value="1"/>
</dbReference>
<feature type="transmembrane region" description="Helical" evidence="6">
    <location>
        <begin position="296"/>
        <end position="312"/>
    </location>
</feature>
<dbReference type="AlphaFoldDB" id="A0A7K1YDV6"/>
<dbReference type="InterPro" id="IPR052159">
    <property type="entry name" value="Competence_DNA_uptake"/>
</dbReference>
<dbReference type="Pfam" id="PF13567">
    <property type="entry name" value="DUF4131"/>
    <property type="match status" value="1"/>
</dbReference>
<feature type="transmembrane region" description="Helical" evidence="6">
    <location>
        <begin position="430"/>
        <end position="449"/>
    </location>
</feature>
<proteinExistence type="predicted"/>
<keyword evidence="2" id="KW-1003">Cell membrane</keyword>
<evidence type="ECO:0000259" key="8">
    <source>
        <dbReference type="Pfam" id="PF13567"/>
    </source>
</evidence>
<dbReference type="NCBIfam" id="TIGR00360">
    <property type="entry name" value="ComEC_N-term"/>
    <property type="match status" value="1"/>
</dbReference>
<gene>
    <name evidence="9" type="ORF">GS399_14665</name>
</gene>